<sequence>MELVEAYVRERYSAPTIVSDDLSVGGADSSEIVDVEVKLEKEDEDGRWFDVRVLCQAGVWIDDGDPYDEMDKRLRAFSVTGKVLVSELDGERLCEMQGGFPDTFDYDDLGEDIPHPPEDWTE</sequence>
<accession>A0A9X3EZU8</accession>
<comment type="caution">
    <text evidence="2">The sequence shown here is derived from an EMBL/GenBank/DDBJ whole genome shotgun (WGS) entry which is preliminary data.</text>
</comment>
<dbReference type="Proteomes" id="UP001150924">
    <property type="component" value="Unassembled WGS sequence"/>
</dbReference>
<evidence type="ECO:0000256" key="1">
    <source>
        <dbReference type="SAM" id="MobiDB-lite"/>
    </source>
</evidence>
<feature type="compositionally biased region" description="Basic and acidic residues" evidence="1">
    <location>
        <begin position="112"/>
        <end position="122"/>
    </location>
</feature>
<evidence type="ECO:0000313" key="3">
    <source>
        <dbReference type="Proteomes" id="UP001150924"/>
    </source>
</evidence>
<feature type="region of interest" description="Disordered" evidence="1">
    <location>
        <begin position="103"/>
        <end position="122"/>
    </location>
</feature>
<evidence type="ECO:0000313" key="2">
    <source>
        <dbReference type="EMBL" id="MCY1013372.1"/>
    </source>
</evidence>
<gene>
    <name evidence="2" type="ORF">OV079_49175</name>
</gene>
<dbReference type="EMBL" id="JAPNKE010000002">
    <property type="protein sequence ID" value="MCY1013372.1"/>
    <property type="molecule type" value="Genomic_DNA"/>
</dbReference>
<dbReference type="RefSeq" id="WP_267777245.1">
    <property type="nucleotide sequence ID" value="NZ_JAPNKE010000002.1"/>
</dbReference>
<reference evidence="2" key="1">
    <citation type="submission" date="2022-11" db="EMBL/GenBank/DDBJ databases">
        <title>Minimal conservation of predation-associated metabolite biosynthetic gene clusters underscores biosynthetic potential of Myxococcota including descriptions for ten novel species: Archangium lansinium sp. nov., Myxococcus landrumus sp. nov., Nannocystis bai.</title>
        <authorList>
            <person name="Ahearne A."/>
            <person name="Stevens C."/>
            <person name="Phillips K."/>
        </authorList>
    </citation>
    <scope>NUCLEOTIDE SEQUENCE</scope>
    <source>
        <strain evidence="2">Na p29</strain>
    </source>
</reference>
<dbReference type="AlphaFoldDB" id="A0A9X3EZU8"/>
<protein>
    <submittedName>
        <fullName evidence="2">Uncharacterized protein</fullName>
    </submittedName>
</protein>
<keyword evidence="3" id="KW-1185">Reference proteome</keyword>
<name>A0A9X3EZU8_9BACT</name>
<proteinExistence type="predicted"/>
<organism evidence="2 3">
    <name type="scientific">Nannocystis pusilla</name>
    <dbReference type="NCBI Taxonomy" id="889268"/>
    <lineage>
        <taxon>Bacteria</taxon>
        <taxon>Pseudomonadati</taxon>
        <taxon>Myxococcota</taxon>
        <taxon>Polyangia</taxon>
        <taxon>Nannocystales</taxon>
        <taxon>Nannocystaceae</taxon>
        <taxon>Nannocystis</taxon>
    </lineage>
</organism>